<feature type="compositionally biased region" description="Polar residues" evidence="2">
    <location>
        <begin position="84"/>
        <end position="93"/>
    </location>
</feature>
<feature type="compositionally biased region" description="Basic and acidic residues" evidence="2">
    <location>
        <begin position="220"/>
        <end position="229"/>
    </location>
</feature>
<sequence>MMNRGEEEEARLAVAAAASAYAIQSHERSHRDDEERRGEEPDRNISIRSTTGADSVDKTPSPSTSIKKTPIPSLSHGPKKGNEGSATSRSFQRILTARPQPLVPTPGGKQESLRQTHPQTQPPSQPTIPKVPIIQPNVVLGSNKADIWEQKEMEKINRWFEGQTTAIEKWKRTKEEKENKKLKETEAKLEAQNKKAKEKHRSEIQKIEKKSKYTTNLAKKQKEKEEHNVRVKAKKYRETGRAPSMFWCF</sequence>
<feature type="region of interest" description="Disordered" evidence="2">
    <location>
        <begin position="18"/>
        <end position="131"/>
    </location>
</feature>
<evidence type="ECO:0000313" key="4">
    <source>
        <dbReference type="EMBL" id="CAH9131601.1"/>
    </source>
</evidence>
<evidence type="ECO:0000313" key="5">
    <source>
        <dbReference type="Proteomes" id="UP001152523"/>
    </source>
</evidence>
<accession>A0AAV0F862</accession>
<evidence type="ECO:0000256" key="2">
    <source>
        <dbReference type="SAM" id="MobiDB-lite"/>
    </source>
</evidence>
<name>A0AAV0F862_9ASTE</name>
<dbReference type="AlphaFoldDB" id="A0AAV0F862"/>
<evidence type="ECO:0000259" key="3">
    <source>
        <dbReference type="Pfam" id="PF03763"/>
    </source>
</evidence>
<dbReference type="EMBL" id="CAMAPF010000966">
    <property type="protein sequence ID" value="CAH9131601.1"/>
    <property type="molecule type" value="Genomic_DNA"/>
</dbReference>
<keyword evidence="5" id="KW-1185">Reference proteome</keyword>
<proteinExistence type="inferred from homology"/>
<gene>
    <name evidence="4" type="ORF">CEPIT_LOCUS31515</name>
</gene>
<reference evidence="4" key="1">
    <citation type="submission" date="2022-07" db="EMBL/GenBank/DDBJ databases">
        <authorList>
            <person name="Macas J."/>
            <person name="Novak P."/>
            <person name="Neumann P."/>
        </authorList>
    </citation>
    <scope>NUCLEOTIDE SEQUENCE</scope>
</reference>
<feature type="compositionally biased region" description="Basic and acidic residues" evidence="2">
    <location>
        <begin position="25"/>
        <end position="45"/>
    </location>
</feature>
<feature type="domain" description="Remorin C-terminal" evidence="3">
    <location>
        <begin position="143"/>
        <end position="244"/>
    </location>
</feature>
<protein>
    <recommendedName>
        <fullName evidence="3">Remorin C-terminal domain-containing protein</fullName>
    </recommendedName>
</protein>
<dbReference type="InterPro" id="IPR005516">
    <property type="entry name" value="Remorin_C"/>
</dbReference>
<dbReference type="Proteomes" id="UP001152523">
    <property type="component" value="Unassembled WGS sequence"/>
</dbReference>
<feature type="compositionally biased region" description="Basic and acidic residues" evidence="2">
    <location>
        <begin position="190"/>
        <end position="211"/>
    </location>
</feature>
<feature type="region of interest" description="Disordered" evidence="2">
    <location>
        <begin position="190"/>
        <end position="231"/>
    </location>
</feature>
<feature type="compositionally biased region" description="Polar residues" evidence="2">
    <location>
        <begin position="46"/>
        <end position="67"/>
    </location>
</feature>
<comment type="similarity">
    <text evidence="1">Belongs to the remorin family.</text>
</comment>
<dbReference type="Pfam" id="PF03763">
    <property type="entry name" value="Remorin_C"/>
    <property type="match status" value="1"/>
</dbReference>
<evidence type="ECO:0000256" key="1">
    <source>
        <dbReference type="ARBA" id="ARBA00005711"/>
    </source>
</evidence>
<comment type="caution">
    <text evidence="4">The sequence shown here is derived from an EMBL/GenBank/DDBJ whole genome shotgun (WGS) entry which is preliminary data.</text>
</comment>
<organism evidence="4 5">
    <name type="scientific">Cuscuta epithymum</name>
    <dbReference type="NCBI Taxonomy" id="186058"/>
    <lineage>
        <taxon>Eukaryota</taxon>
        <taxon>Viridiplantae</taxon>
        <taxon>Streptophyta</taxon>
        <taxon>Embryophyta</taxon>
        <taxon>Tracheophyta</taxon>
        <taxon>Spermatophyta</taxon>
        <taxon>Magnoliopsida</taxon>
        <taxon>eudicotyledons</taxon>
        <taxon>Gunneridae</taxon>
        <taxon>Pentapetalae</taxon>
        <taxon>asterids</taxon>
        <taxon>lamiids</taxon>
        <taxon>Solanales</taxon>
        <taxon>Convolvulaceae</taxon>
        <taxon>Cuscuteae</taxon>
        <taxon>Cuscuta</taxon>
        <taxon>Cuscuta subgen. Cuscuta</taxon>
    </lineage>
</organism>